<gene>
    <name evidence="1" type="ORF">AALO_G00021280</name>
</gene>
<organism evidence="1 2">
    <name type="scientific">Alosa alosa</name>
    <name type="common">allis shad</name>
    <dbReference type="NCBI Taxonomy" id="278164"/>
    <lineage>
        <taxon>Eukaryota</taxon>
        <taxon>Metazoa</taxon>
        <taxon>Chordata</taxon>
        <taxon>Craniata</taxon>
        <taxon>Vertebrata</taxon>
        <taxon>Euteleostomi</taxon>
        <taxon>Actinopterygii</taxon>
        <taxon>Neopterygii</taxon>
        <taxon>Teleostei</taxon>
        <taxon>Clupei</taxon>
        <taxon>Clupeiformes</taxon>
        <taxon>Clupeoidei</taxon>
        <taxon>Clupeidae</taxon>
        <taxon>Alosa</taxon>
    </lineage>
</organism>
<evidence type="ECO:0000313" key="2">
    <source>
        <dbReference type="Proteomes" id="UP000823561"/>
    </source>
</evidence>
<dbReference type="AlphaFoldDB" id="A0AAV6H9X3"/>
<dbReference type="EMBL" id="JADWDJ010000002">
    <property type="protein sequence ID" value="KAG5283945.1"/>
    <property type="molecule type" value="Genomic_DNA"/>
</dbReference>
<reference evidence="1" key="1">
    <citation type="submission" date="2020-10" db="EMBL/GenBank/DDBJ databases">
        <title>Chromosome-scale genome assembly of the Allis shad, Alosa alosa.</title>
        <authorList>
            <person name="Margot Z."/>
            <person name="Christophe K."/>
            <person name="Cabau C."/>
            <person name="Louis A."/>
            <person name="Berthelot C."/>
            <person name="Parey E."/>
            <person name="Roest Crollius H."/>
            <person name="Montfort J."/>
            <person name="Robinson-Rechavi M."/>
            <person name="Bucao C."/>
            <person name="Bouchez O."/>
            <person name="Gislard M."/>
            <person name="Lluch J."/>
            <person name="Milhes M."/>
            <person name="Lampietro C."/>
            <person name="Lopez Roques C."/>
            <person name="Donnadieu C."/>
            <person name="Braasch I."/>
            <person name="Desvignes T."/>
            <person name="Postlethwait J."/>
            <person name="Bobe J."/>
            <person name="Guiguen Y."/>
        </authorList>
    </citation>
    <scope>NUCLEOTIDE SEQUENCE</scope>
    <source>
        <strain evidence="1">M-15738</strain>
        <tissue evidence="1">Blood</tissue>
    </source>
</reference>
<dbReference type="Proteomes" id="UP000823561">
    <property type="component" value="Chromosome 2"/>
</dbReference>
<evidence type="ECO:0000313" key="1">
    <source>
        <dbReference type="EMBL" id="KAG5283945.1"/>
    </source>
</evidence>
<sequence>MAALLSFRVSPDLCIAFTEWNIALDWTLYLYCYIVCVRRPSTETGSVVTQVLDTAPSVVMMVMHGSRTAGVAVLPRRGLWVARLAHFLVFNATKEARGNQHSSKA</sequence>
<accession>A0AAV6H9X3</accession>
<proteinExistence type="predicted"/>
<name>A0AAV6H9X3_9TELE</name>
<comment type="caution">
    <text evidence="1">The sequence shown here is derived from an EMBL/GenBank/DDBJ whole genome shotgun (WGS) entry which is preliminary data.</text>
</comment>
<protein>
    <submittedName>
        <fullName evidence="1">Uncharacterized protein</fullName>
    </submittedName>
</protein>
<keyword evidence="2" id="KW-1185">Reference proteome</keyword>